<keyword evidence="6" id="KW-0479">Metal-binding</keyword>
<feature type="compositionally biased region" description="Basic residues" evidence="11">
    <location>
        <begin position="20"/>
        <end position="32"/>
    </location>
</feature>
<dbReference type="SUPFAM" id="SSF49599">
    <property type="entry name" value="TRAF domain-like"/>
    <property type="match status" value="1"/>
</dbReference>
<dbReference type="PANTHER" id="PTHR10315">
    <property type="entry name" value="E3 UBIQUITIN PROTEIN LIGASE SIAH"/>
    <property type="match status" value="1"/>
</dbReference>
<dbReference type="Proteomes" id="UP001497457">
    <property type="component" value="Chromosome 11b"/>
</dbReference>
<evidence type="ECO:0000313" key="14">
    <source>
        <dbReference type="Proteomes" id="UP001497457"/>
    </source>
</evidence>
<feature type="region of interest" description="Disordered" evidence="11">
    <location>
        <begin position="1"/>
        <end position="61"/>
    </location>
</feature>
<proteinExistence type="inferred from homology"/>
<dbReference type="CDD" id="cd16571">
    <property type="entry name" value="RING-HC_SIAHs"/>
    <property type="match status" value="1"/>
</dbReference>
<gene>
    <name evidence="13" type="ORF">URODEC1_LOCUS10226</name>
</gene>
<keyword evidence="14" id="KW-1185">Reference proteome</keyword>
<evidence type="ECO:0000256" key="1">
    <source>
        <dbReference type="ARBA" id="ARBA00000900"/>
    </source>
</evidence>
<organism evidence="13 14">
    <name type="scientific">Urochloa decumbens</name>
    <dbReference type="NCBI Taxonomy" id="240449"/>
    <lineage>
        <taxon>Eukaryota</taxon>
        <taxon>Viridiplantae</taxon>
        <taxon>Streptophyta</taxon>
        <taxon>Embryophyta</taxon>
        <taxon>Tracheophyta</taxon>
        <taxon>Spermatophyta</taxon>
        <taxon>Magnoliopsida</taxon>
        <taxon>Liliopsida</taxon>
        <taxon>Poales</taxon>
        <taxon>Poaceae</taxon>
        <taxon>PACMAD clade</taxon>
        <taxon>Panicoideae</taxon>
        <taxon>Panicodae</taxon>
        <taxon>Paniceae</taxon>
        <taxon>Melinidinae</taxon>
        <taxon>Urochloa</taxon>
    </lineage>
</organism>
<evidence type="ECO:0000313" key="13">
    <source>
        <dbReference type="EMBL" id="CAL4902912.1"/>
    </source>
</evidence>
<comment type="catalytic activity">
    <reaction evidence="1">
        <text>S-ubiquitinyl-[E2 ubiquitin-conjugating enzyme]-L-cysteine + [acceptor protein]-L-lysine = [E2 ubiquitin-conjugating enzyme]-L-cysteine + N(6)-ubiquitinyl-[acceptor protein]-L-lysine.</text>
        <dbReference type="EC" id="2.3.2.27"/>
    </reaction>
</comment>
<evidence type="ECO:0000256" key="11">
    <source>
        <dbReference type="SAM" id="MobiDB-lite"/>
    </source>
</evidence>
<dbReference type="InterPro" id="IPR049548">
    <property type="entry name" value="Sina-like_RING"/>
</dbReference>
<keyword evidence="5" id="KW-0808">Transferase</keyword>
<dbReference type="InterPro" id="IPR013083">
    <property type="entry name" value="Znf_RING/FYVE/PHD"/>
</dbReference>
<dbReference type="Gene3D" id="3.30.40.10">
    <property type="entry name" value="Zinc/RING finger domain, C3HC4 (zinc finger)"/>
    <property type="match status" value="1"/>
</dbReference>
<dbReference type="EC" id="2.3.2.27" evidence="4"/>
<dbReference type="PROSITE" id="PS51081">
    <property type="entry name" value="ZF_SIAH"/>
    <property type="match status" value="1"/>
</dbReference>
<dbReference type="InterPro" id="IPR052088">
    <property type="entry name" value="E3_ubiquitin-ligase_SINA"/>
</dbReference>
<evidence type="ECO:0000256" key="6">
    <source>
        <dbReference type="ARBA" id="ARBA00022723"/>
    </source>
</evidence>
<keyword evidence="7 10" id="KW-0863">Zinc-finger</keyword>
<keyword evidence="9" id="KW-0862">Zinc</keyword>
<dbReference type="AlphaFoldDB" id="A0ABC8W5B0"/>
<dbReference type="PANTHER" id="PTHR10315:SF96">
    <property type="entry name" value="SIAH-TYPE DOMAIN-CONTAINING PROTEIN"/>
    <property type="match status" value="1"/>
</dbReference>
<dbReference type="Pfam" id="PF21362">
    <property type="entry name" value="Sina_RING"/>
    <property type="match status" value="1"/>
</dbReference>
<evidence type="ECO:0000256" key="8">
    <source>
        <dbReference type="ARBA" id="ARBA00022786"/>
    </source>
</evidence>
<dbReference type="GO" id="GO:0061630">
    <property type="term" value="F:ubiquitin protein ligase activity"/>
    <property type="evidence" value="ECO:0007669"/>
    <property type="project" value="UniProtKB-EC"/>
</dbReference>
<evidence type="ECO:0000256" key="5">
    <source>
        <dbReference type="ARBA" id="ARBA00022679"/>
    </source>
</evidence>
<sequence>MPPQLEEEDVSDDDVPLPRARSKRAKQMKVKRPSSGGAGPNKDNGSSAPAMPQSAPAASARPESAAGAGVVAVEDTDALNCGVCFVPLKPPIFQCNAGHVVCSPCRDKLKATGKCHVCGVATGGYGRCHVMERLVESIRVQCPNAAYGCIVRPAYYNQHDHSQTCAHAPCHCPSKVCGFIGSMAALLDHCSSVHFWPCFEGKVSEGFSLCLRDDYYASNECVNVIHLHDGFNFLHGNHTIDGQSSTAATSMQRLFLLNVERQPFGRAISVICIHPHAGSGGRRVSCKEMKLELSYLGYVNSRPSNGDQVIEHYQKSRFGAACTDLSNGLPSPDGCYQFVVPDSVVADSDKDTIMVTILIVIN</sequence>
<feature type="compositionally biased region" description="Acidic residues" evidence="11">
    <location>
        <begin position="1"/>
        <end position="15"/>
    </location>
</feature>
<protein>
    <recommendedName>
        <fullName evidence="4">RING-type E3 ubiquitin transferase</fullName>
        <ecNumber evidence="4">2.3.2.27</ecNumber>
    </recommendedName>
</protein>
<feature type="domain" description="SIAH-type" evidence="12">
    <location>
        <begin position="137"/>
        <end position="195"/>
    </location>
</feature>
<evidence type="ECO:0000259" key="12">
    <source>
        <dbReference type="PROSITE" id="PS51081"/>
    </source>
</evidence>
<evidence type="ECO:0000256" key="2">
    <source>
        <dbReference type="ARBA" id="ARBA00004906"/>
    </source>
</evidence>
<comment type="similarity">
    <text evidence="3">Belongs to the SINA (Seven in absentia) family.</text>
</comment>
<evidence type="ECO:0000256" key="7">
    <source>
        <dbReference type="ARBA" id="ARBA00022771"/>
    </source>
</evidence>
<accession>A0ABC8W5B0</accession>
<feature type="compositionally biased region" description="Low complexity" evidence="11">
    <location>
        <begin position="46"/>
        <end position="61"/>
    </location>
</feature>
<dbReference type="InterPro" id="IPR013010">
    <property type="entry name" value="Znf_SIAH"/>
</dbReference>
<evidence type="ECO:0000256" key="10">
    <source>
        <dbReference type="PROSITE-ProRule" id="PRU00455"/>
    </source>
</evidence>
<keyword evidence="8" id="KW-0833">Ubl conjugation pathway</keyword>
<evidence type="ECO:0000256" key="3">
    <source>
        <dbReference type="ARBA" id="ARBA00009119"/>
    </source>
</evidence>
<evidence type="ECO:0000256" key="9">
    <source>
        <dbReference type="ARBA" id="ARBA00022833"/>
    </source>
</evidence>
<reference evidence="13" key="1">
    <citation type="submission" date="2024-10" db="EMBL/GenBank/DDBJ databases">
        <authorList>
            <person name="Ryan C."/>
        </authorList>
    </citation>
    <scope>NUCLEOTIDE SEQUENCE [LARGE SCALE GENOMIC DNA]</scope>
</reference>
<dbReference type="GO" id="GO:0008270">
    <property type="term" value="F:zinc ion binding"/>
    <property type="evidence" value="ECO:0007669"/>
    <property type="project" value="UniProtKB-KW"/>
</dbReference>
<dbReference type="EMBL" id="OZ075121">
    <property type="protein sequence ID" value="CAL4902912.1"/>
    <property type="molecule type" value="Genomic_DNA"/>
</dbReference>
<name>A0ABC8W5B0_9POAL</name>
<comment type="pathway">
    <text evidence="2">Protein modification; protein ubiquitination.</text>
</comment>
<evidence type="ECO:0000256" key="4">
    <source>
        <dbReference type="ARBA" id="ARBA00012483"/>
    </source>
</evidence>